<feature type="coiled-coil region" evidence="1">
    <location>
        <begin position="249"/>
        <end position="276"/>
    </location>
</feature>
<dbReference type="GO" id="GO:0070628">
    <property type="term" value="F:proteasome binding"/>
    <property type="evidence" value="ECO:0007669"/>
    <property type="project" value="InterPro"/>
</dbReference>
<dbReference type="Pfam" id="PF16507">
    <property type="entry name" value="HEAT_PSME4_mid"/>
    <property type="match status" value="1"/>
</dbReference>
<reference evidence="3 4" key="1">
    <citation type="submission" date="2015-04" db="EMBL/GenBank/DDBJ databases">
        <authorList>
            <person name="Syromyatnikov M.Y."/>
            <person name="Popov V.N."/>
        </authorList>
    </citation>
    <scope>NUCLEOTIDE SEQUENCE [LARGE SCALE GENOMIC DNA]</scope>
</reference>
<dbReference type="EMBL" id="CVRI01000047">
    <property type="protein sequence ID" value="CRK98182.1"/>
    <property type="molecule type" value="Genomic_DNA"/>
</dbReference>
<dbReference type="Proteomes" id="UP000183832">
    <property type="component" value="Unassembled WGS sequence"/>
</dbReference>
<evidence type="ECO:0000313" key="4">
    <source>
        <dbReference type="Proteomes" id="UP000183832"/>
    </source>
</evidence>
<dbReference type="GO" id="GO:0010499">
    <property type="term" value="P:proteasomal ubiquitin-independent protein catabolic process"/>
    <property type="evidence" value="ECO:0007669"/>
    <property type="project" value="TreeGrafter"/>
</dbReference>
<keyword evidence="4" id="KW-1185">Reference proteome</keyword>
<feature type="domain" description="Proteasome activator Blm10 middle HEAT repeats region" evidence="2">
    <location>
        <begin position="1"/>
        <end position="195"/>
    </location>
</feature>
<dbReference type="AlphaFoldDB" id="A0A1J1IGL1"/>
<dbReference type="STRING" id="568069.A0A1J1IGL1"/>
<dbReference type="GO" id="GO:0016504">
    <property type="term" value="F:peptidase activator activity"/>
    <property type="evidence" value="ECO:0007669"/>
    <property type="project" value="InterPro"/>
</dbReference>
<dbReference type="GO" id="GO:0005829">
    <property type="term" value="C:cytosol"/>
    <property type="evidence" value="ECO:0007669"/>
    <property type="project" value="TreeGrafter"/>
</dbReference>
<evidence type="ECO:0000256" key="1">
    <source>
        <dbReference type="SAM" id="Coils"/>
    </source>
</evidence>
<organism evidence="3 4">
    <name type="scientific">Clunio marinus</name>
    <dbReference type="NCBI Taxonomy" id="568069"/>
    <lineage>
        <taxon>Eukaryota</taxon>
        <taxon>Metazoa</taxon>
        <taxon>Ecdysozoa</taxon>
        <taxon>Arthropoda</taxon>
        <taxon>Hexapoda</taxon>
        <taxon>Insecta</taxon>
        <taxon>Pterygota</taxon>
        <taxon>Neoptera</taxon>
        <taxon>Endopterygota</taxon>
        <taxon>Diptera</taxon>
        <taxon>Nematocera</taxon>
        <taxon>Chironomoidea</taxon>
        <taxon>Chironomidae</taxon>
        <taxon>Clunio</taxon>
    </lineage>
</organism>
<dbReference type="SUPFAM" id="SSF48371">
    <property type="entry name" value="ARM repeat"/>
    <property type="match status" value="1"/>
</dbReference>
<dbReference type="PANTHER" id="PTHR32170:SF3">
    <property type="entry name" value="PROTEASOME ACTIVATOR COMPLEX SUBUNIT 4"/>
    <property type="match status" value="1"/>
</dbReference>
<gene>
    <name evidence="3" type="ORF">CLUMA_CG011547</name>
</gene>
<sequence>MSTLCRVFARVNGKDVYRSLLPYLIGAIESYFNDTDDVLELEKQNDEFLYHFVLLSNIVRGNSVEIQPYIDEIIPVMDKLLLCKCKIANRTGANMLTNLLVSLSTMQTNDVKTVPEAYTMSLKDFLPIRYWARKMDRNEKFDWFQPGEKERKICEKLIYHYLLPIVEKFQKYIRDEEEITRDGMCTYLYVVTGILKCNNFLDNWNEEPIRIVETVTTNSPFKLTLGFDGLEIFMPDGSNVRLALMKVMNKLQEKILEKSEDDIKSLKQLLAVYEKIHHRIHSNSSYESQIKSYQLSKQFQEFKLCCVRKDICAVVTSRIIRLT</sequence>
<accession>A0A1J1IGL1</accession>
<dbReference type="InterPro" id="IPR032430">
    <property type="entry name" value="Blm10_mid"/>
</dbReference>
<dbReference type="InterPro" id="IPR016024">
    <property type="entry name" value="ARM-type_fold"/>
</dbReference>
<dbReference type="GO" id="GO:0005634">
    <property type="term" value="C:nucleus"/>
    <property type="evidence" value="ECO:0007669"/>
    <property type="project" value="TreeGrafter"/>
</dbReference>
<evidence type="ECO:0000259" key="2">
    <source>
        <dbReference type="Pfam" id="PF16507"/>
    </source>
</evidence>
<dbReference type="PANTHER" id="PTHR32170">
    <property type="entry name" value="PROTEASOME ACTIVATOR COMPLEX SUBUNIT 4"/>
    <property type="match status" value="1"/>
</dbReference>
<dbReference type="InterPro" id="IPR035309">
    <property type="entry name" value="PSME4"/>
</dbReference>
<keyword evidence="1" id="KW-0175">Coiled coil</keyword>
<proteinExistence type="predicted"/>
<dbReference type="OrthoDB" id="17907at2759"/>
<evidence type="ECO:0000313" key="3">
    <source>
        <dbReference type="EMBL" id="CRK98182.1"/>
    </source>
</evidence>
<protein>
    <submittedName>
        <fullName evidence="3">CLUMA_CG011547, isoform A</fullName>
    </submittedName>
</protein>
<name>A0A1J1IGL1_9DIPT</name>